<dbReference type="AlphaFoldDB" id="A0A5C6N802"/>
<sequence length="731" mass="77841">MEYHSGGSLPLLGRPRYCPGAKANGGYLCETGHCCGETGCCTYYYELWWFWLLWTILILFSCCCAYRHRRAKLRVQQQQRRQRETSLLAYHGASSYPSSMLDLSFLASLKLPSYEEVAAQPSTPPPPYSSVFTTPRYPQPPQTSDPHLLTQNHGPVLHRRLSDGPSSFSSDNSSSCSCDSCCPSSLCSSSLSAPITYETDTSHATTPSEATPFRLEVKVENISNEKPCGDSDPLPAASLLRDPASPAMSEVTFPFTSTSPDPRAVPQSVHNCPPSTVHAKVLLQIKSFEDPADGPTKDPGVKVTSVSGPSSPAFSKPDSPTSPLNLDLPRTFYTCNLNPGQVSVPQPNCGRALALIAGSTGRPLPDSIPSDHSPLPDPATLNLSQESVPECNGSVMACIPTITNVPEAPEETTSYTVQDSDLRISNAGLCSEPLAQYPDPVGPHASVVPNPQTTLDSAGNAAVTPDLADIGSAFTSPTSSYYQSPDLGSESVLVQEAPNQGPDRGSFPVADSGLGPLLASVPLFQSSPAITIETESSVVLSAPATLSPPCPPSPPVITSSSLPATILLLDPFSVPHQSSKGGSSSGHASSLSPSPRATQSPPKQTLFSPCVDVFEPEPLSWEDGEEEQAEVEENDEDDEDVGADESQYRHRRLTGDSGIEVCRCQVDDEGEGEECNSRGVHGEREQKESAKPYLHDSVDCPARGQRTREDGHTSTSLPTSEGSDKAVIVTE</sequence>
<dbReference type="InterPro" id="IPR021684">
    <property type="entry name" value="WBP1-like"/>
</dbReference>
<comment type="caution">
    <text evidence="3">The sequence shown here is derived from an EMBL/GenBank/DDBJ whole genome shotgun (WGS) entry which is preliminary data.</text>
</comment>
<dbReference type="EMBL" id="RHFK02000016">
    <property type="protein sequence ID" value="TWW63245.1"/>
    <property type="molecule type" value="Genomic_DNA"/>
</dbReference>
<organism evidence="3 4">
    <name type="scientific">Takifugu flavidus</name>
    <name type="common">sansaifugu</name>
    <dbReference type="NCBI Taxonomy" id="433684"/>
    <lineage>
        <taxon>Eukaryota</taxon>
        <taxon>Metazoa</taxon>
        <taxon>Chordata</taxon>
        <taxon>Craniata</taxon>
        <taxon>Vertebrata</taxon>
        <taxon>Euteleostomi</taxon>
        <taxon>Actinopterygii</taxon>
        <taxon>Neopterygii</taxon>
        <taxon>Teleostei</taxon>
        <taxon>Neoteleostei</taxon>
        <taxon>Acanthomorphata</taxon>
        <taxon>Eupercaria</taxon>
        <taxon>Tetraodontiformes</taxon>
        <taxon>Tetradontoidea</taxon>
        <taxon>Tetraodontidae</taxon>
        <taxon>Takifugu</taxon>
    </lineage>
</organism>
<feature type="compositionally biased region" description="Basic and acidic residues" evidence="1">
    <location>
        <begin position="680"/>
        <end position="698"/>
    </location>
</feature>
<gene>
    <name evidence="3" type="ORF">D4764_03G0002530</name>
</gene>
<feature type="transmembrane region" description="Helical" evidence="2">
    <location>
        <begin position="87"/>
        <end position="107"/>
    </location>
</feature>
<feature type="region of interest" description="Disordered" evidence="1">
    <location>
        <begin position="118"/>
        <end position="169"/>
    </location>
</feature>
<keyword evidence="2" id="KW-0472">Membrane</keyword>
<feature type="compositionally biased region" description="Polar residues" evidence="1">
    <location>
        <begin position="596"/>
        <end position="607"/>
    </location>
</feature>
<feature type="region of interest" description="Disordered" evidence="1">
    <location>
        <begin position="573"/>
        <end position="652"/>
    </location>
</feature>
<feature type="transmembrane region" description="Helical" evidence="2">
    <location>
        <begin position="48"/>
        <end position="66"/>
    </location>
</feature>
<evidence type="ECO:0000313" key="3">
    <source>
        <dbReference type="EMBL" id="TWW63245.1"/>
    </source>
</evidence>
<feature type="compositionally biased region" description="Polar residues" evidence="1">
    <location>
        <begin position="304"/>
        <end position="323"/>
    </location>
</feature>
<dbReference type="Proteomes" id="UP000324091">
    <property type="component" value="Chromosome 3"/>
</dbReference>
<feature type="region of interest" description="Disordered" evidence="1">
    <location>
        <begin position="667"/>
        <end position="731"/>
    </location>
</feature>
<feature type="compositionally biased region" description="Low complexity" evidence="1">
    <location>
        <begin position="573"/>
        <end position="595"/>
    </location>
</feature>
<evidence type="ECO:0000256" key="2">
    <source>
        <dbReference type="SAM" id="Phobius"/>
    </source>
</evidence>
<evidence type="ECO:0000256" key="1">
    <source>
        <dbReference type="SAM" id="MobiDB-lite"/>
    </source>
</evidence>
<proteinExistence type="predicted"/>
<evidence type="ECO:0008006" key="5">
    <source>
        <dbReference type="Google" id="ProtNLM"/>
    </source>
</evidence>
<evidence type="ECO:0000313" key="4">
    <source>
        <dbReference type="Proteomes" id="UP000324091"/>
    </source>
</evidence>
<dbReference type="Pfam" id="PF11669">
    <property type="entry name" value="WBP-1"/>
    <property type="match status" value="1"/>
</dbReference>
<keyword evidence="2" id="KW-0812">Transmembrane</keyword>
<feature type="compositionally biased region" description="Acidic residues" evidence="1">
    <location>
        <begin position="620"/>
        <end position="643"/>
    </location>
</feature>
<dbReference type="PANTHER" id="PTHR16209">
    <property type="entry name" value="VESICULAR, OVEREXPRESSED IN CANCER, PROSURVIVAL PROTEIN 1"/>
    <property type="match status" value="1"/>
</dbReference>
<name>A0A5C6N802_9TELE</name>
<feature type="compositionally biased region" description="Polar residues" evidence="1">
    <location>
        <begin position="144"/>
        <end position="153"/>
    </location>
</feature>
<keyword evidence="2" id="KW-1133">Transmembrane helix</keyword>
<dbReference type="PANTHER" id="PTHR16209:SF5">
    <property type="entry name" value="WW DOMAIN-BINDING PROTEIN 1"/>
    <property type="match status" value="1"/>
</dbReference>
<accession>A0A5C6N802</accession>
<keyword evidence="4" id="KW-1185">Reference proteome</keyword>
<feature type="region of interest" description="Disordered" evidence="1">
    <location>
        <begin position="289"/>
        <end position="323"/>
    </location>
</feature>
<dbReference type="InterPro" id="IPR051994">
    <property type="entry name" value="WW_domain-binding"/>
</dbReference>
<protein>
    <recommendedName>
        <fullName evidence="5">WW domain-binding protein 1</fullName>
    </recommendedName>
</protein>
<reference evidence="3 4" key="1">
    <citation type="submission" date="2019-04" db="EMBL/GenBank/DDBJ databases">
        <title>Chromosome genome assembly for Takifugu flavidus.</title>
        <authorList>
            <person name="Xiao S."/>
        </authorList>
    </citation>
    <scope>NUCLEOTIDE SEQUENCE [LARGE SCALE GENOMIC DNA]</scope>
    <source>
        <strain evidence="3">HTHZ2018</strain>
        <tissue evidence="3">Muscle</tissue>
    </source>
</reference>